<proteinExistence type="predicted"/>
<accession>A0AA38GUM1</accession>
<evidence type="ECO:0000313" key="5">
    <source>
        <dbReference type="Proteomes" id="UP000824469"/>
    </source>
</evidence>
<dbReference type="PANTHER" id="PTHR11607">
    <property type="entry name" value="ALPHA-MANNOSIDASE"/>
    <property type="match status" value="1"/>
</dbReference>
<dbReference type="Gene3D" id="2.60.40.1360">
    <property type="match status" value="1"/>
</dbReference>
<sequence length="434" mass="48255">VGPIPIEDGLGKEVITRLTTNMSTNGVFYTDSNGRDFLKRVRDYRSDWNLQVHQPVAGNYYPINSGIYTTDNKTELSVLVDRPIGGSSIQDGQLELMLHRRCLHDDLRGVGEALNETVCVQDNCKGLTIQGKYYFNINPIGGGAKWRRTVGQEIYSPLLLAFTHQKGDDWTPRISTFTAMDPTYSLPNNVAIVTLEELEDGSVLLRLAHLYETGEDIDYSNLAVVELKKVFPLKTIIELTEMNLSANQEKSAMKLKEWKVEGYDGGQQEAVSLREIDLSKGFSNCMNLKYGNFQYSQVLDYENTTFRCISCKNPGHLQALCPLSKNLKFVKKGGSTSSSGWGFLNPYLVSASSFKEEPSKSKTEDKEVETVGKEKMDTEKGMQENIVGVGETKIRHTSNKLDSDQDSLSDNLIVSANPSDPILVVSSDNGNGMK</sequence>
<dbReference type="GO" id="GO:0030246">
    <property type="term" value="F:carbohydrate binding"/>
    <property type="evidence" value="ECO:0007669"/>
    <property type="project" value="InterPro"/>
</dbReference>
<keyword evidence="5" id="KW-1185">Reference proteome</keyword>
<dbReference type="InterPro" id="IPR041147">
    <property type="entry name" value="GH38_C"/>
</dbReference>
<dbReference type="Pfam" id="PF07748">
    <property type="entry name" value="Glyco_hydro_38C"/>
    <property type="match status" value="1"/>
</dbReference>
<protein>
    <recommendedName>
        <fullName evidence="6">Alpha-mannosidase</fullName>
    </recommendedName>
</protein>
<evidence type="ECO:0008006" key="6">
    <source>
        <dbReference type="Google" id="ProtNLM"/>
    </source>
</evidence>
<dbReference type="GO" id="GO:0004559">
    <property type="term" value="F:alpha-mannosidase activity"/>
    <property type="evidence" value="ECO:0007669"/>
    <property type="project" value="InterPro"/>
</dbReference>
<dbReference type="AlphaFoldDB" id="A0AA38GUM1"/>
<dbReference type="PANTHER" id="PTHR11607:SF61">
    <property type="entry name" value="ALPHA-MANNOSIDASE"/>
    <property type="match status" value="1"/>
</dbReference>
<evidence type="ECO:0000313" key="4">
    <source>
        <dbReference type="EMBL" id="KAH9329198.1"/>
    </source>
</evidence>
<gene>
    <name evidence="4" type="ORF">KI387_001306</name>
</gene>
<feature type="domain" description="Glycosyl hydrolase family 38 C-terminal" evidence="2">
    <location>
        <begin position="11"/>
        <end position="107"/>
    </location>
</feature>
<feature type="domain" description="Glycosyl hydrolases family 38 C-terminal" evidence="3">
    <location>
        <begin position="189"/>
        <end position="260"/>
    </location>
</feature>
<dbReference type="GO" id="GO:0006013">
    <property type="term" value="P:mannose metabolic process"/>
    <property type="evidence" value="ECO:0007669"/>
    <property type="project" value="InterPro"/>
</dbReference>
<reference evidence="4 5" key="1">
    <citation type="journal article" date="2021" name="Nat. Plants">
        <title>The Taxus genome provides insights into paclitaxel biosynthesis.</title>
        <authorList>
            <person name="Xiong X."/>
            <person name="Gou J."/>
            <person name="Liao Q."/>
            <person name="Li Y."/>
            <person name="Zhou Q."/>
            <person name="Bi G."/>
            <person name="Li C."/>
            <person name="Du R."/>
            <person name="Wang X."/>
            <person name="Sun T."/>
            <person name="Guo L."/>
            <person name="Liang H."/>
            <person name="Lu P."/>
            <person name="Wu Y."/>
            <person name="Zhang Z."/>
            <person name="Ro D.K."/>
            <person name="Shang Y."/>
            <person name="Huang S."/>
            <person name="Yan J."/>
        </authorList>
    </citation>
    <scope>NUCLEOTIDE SEQUENCE [LARGE SCALE GENOMIC DNA]</scope>
    <source>
        <strain evidence="4">Ta-2019</strain>
    </source>
</reference>
<evidence type="ECO:0000259" key="2">
    <source>
        <dbReference type="Pfam" id="PF07748"/>
    </source>
</evidence>
<dbReference type="SUPFAM" id="SSF74650">
    <property type="entry name" value="Galactose mutarotase-like"/>
    <property type="match status" value="1"/>
</dbReference>
<dbReference type="Proteomes" id="UP000824469">
    <property type="component" value="Unassembled WGS sequence"/>
</dbReference>
<dbReference type="InterPro" id="IPR050843">
    <property type="entry name" value="Glycosyl_Hydrlase_38"/>
</dbReference>
<dbReference type="Pfam" id="PF17677">
    <property type="entry name" value="Glyco_hydro38C2"/>
    <property type="match status" value="1"/>
</dbReference>
<evidence type="ECO:0000256" key="1">
    <source>
        <dbReference type="SAM" id="MobiDB-lite"/>
    </source>
</evidence>
<dbReference type="EMBL" id="JAHRHJ020000001">
    <property type="protein sequence ID" value="KAH9329198.1"/>
    <property type="molecule type" value="Genomic_DNA"/>
</dbReference>
<dbReference type="InterPro" id="IPR011013">
    <property type="entry name" value="Gal_mutarotase_sf_dom"/>
</dbReference>
<feature type="non-terminal residue" evidence="4">
    <location>
        <position position="434"/>
    </location>
</feature>
<name>A0AA38GUM1_TAXCH</name>
<feature type="compositionally biased region" description="Basic and acidic residues" evidence="1">
    <location>
        <begin position="354"/>
        <end position="382"/>
    </location>
</feature>
<dbReference type="InterPro" id="IPR011682">
    <property type="entry name" value="Glyco_hydro_38_C"/>
</dbReference>
<dbReference type="FunFam" id="2.60.40.1360:FF:000001">
    <property type="entry name" value="Alpha-mannosidase"/>
    <property type="match status" value="1"/>
</dbReference>
<comment type="caution">
    <text evidence="4">The sequence shown here is derived from an EMBL/GenBank/DDBJ whole genome shotgun (WGS) entry which is preliminary data.</text>
</comment>
<evidence type="ECO:0000259" key="3">
    <source>
        <dbReference type="Pfam" id="PF17677"/>
    </source>
</evidence>
<feature type="region of interest" description="Disordered" evidence="1">
    <location>
        <begin position="354"/>
        <end position="414"/>
    </location>
</feature>
<dbReference type="Gene3D" id="2.70.98.30">
    <property type="entry name" value="Golgi alpha-mannosidase II, domain 4"/>
    <property type="match status" value="1"/>
</dbReference>
<organism evidence="4 5">
    <name type="scientific">Taxus chinensis</name>
    <name type="common">Chinese yew</name>
    <name type="synonym">Taxus wallichiana var. chinensis</name>
    <dbReference type="NCBI Taxonomy" id="29808"/>
    <lineage>
        <taxon>Eukaryota</taxon>
        <taxon>Viridiplantae</taxon>
        <taxon>Streptophyta</taxon>
        <taxon>Embryophyta</taxon>
        <taxon>Tracheophyta</taxon>
        <taxon>Spermatophyta</taxon>
        <taxon>Pinopsida</taxon>
        <taxon>Pinidae</taxon>
        <taxon>Conifers II</taxon>
        <taxon>Cupressales</taxon>
        <taxon>Taxaceae</taxon>
        <taxon>Taxus</taxon>
    </lineage>
</organism>